<reference evidence="15" key="1">
    <citation type="journal article" date="2020" name="Appl. Environ. Microbiol.">
        <title>Diazotrophic Anaeromyxobacter Isolates from Soils.</title>
        <authorList>
            <person name="Masuda Y."/>
            <person name="Yamanaka H."/>
            <person name="Xu Z.X."/>
            <person name="Shiratori Y."/>
            <person name="Aono T."/>
            <person name="Amachi S."/>
            <person name="Senoo K."/>
            <person name="Itoh H."/>
        </authorList>
    </citation>
    <scope>NUCLEOTIDE SEQUENCE [LARGE SCALE GENOMIC DNA]</scope>
    <source>
        <strain evidence="15">R267</strain>
    </source>
</reference>
<evidence type="ECO:0000256" key="10">
    <source>
        <dbReference type="ARBA" id="ARBA00033171"/>
    </source>
</evidence>
<evidence type="ECO:0000256" key="3">
    <source>
        <dbReference type="ARBA" id="ARBA00009406"/>
    </source>
</evidence>
<comment type="subunit">
    <text evidence="4">Homodimer.</text>
</comment>
<keyword evidence="6" id="KW-0479">Metal-binding</keyword>
<organism evidence="14 15">
    <name type="scientific">Anaeromyxobacter diazotrophicus</name>
    <dbReference type="NCBI Taxonomy" id="2590199"/>
    <lineage>
        <taxon>Bacteria</taxon>
        <taxon>Pseudomonadati</taxon>
        <taxon>Myxococcota</taxon>
        <taxon>Myxococcia</taxon>
        <taxon>Myxococcales</taxon>
        <taxon>Cystobacterineae</taxon>
        <taxon>Anaeromyxobacteraceae</taxon>
        <taxon>Anaeromyxobacter</taxon>
    </lineage>
</organism>
<dbReference type="Gene3D" id="3.40.190.10">
    <property type="entry name" value="Periplasmic binding protein-like II"/>
    <property type="match status" value="2"/>
</dbReference>
<keyword evidence="12" id="KW-0732">Signal</keyword>
<evidence type="ECO:0000256" key="9">
    <source>
        <dbReference type="ARBA" id="ARBA00023004"/>
    </source>
</evidence>
<dbReference type="EMBL" id="BJTG01000009">
    <property type="protein sequence ID" value="GEJ58782.1"/>
    <property type="molecule type" value="Genomic_DNA"/>
</dbReference>
<accession>A0A7I9VQT9</accession>
<dbReference type="SUPFAM" id="SSF53850">
    <property type="entry name" value="Periplasmic binding protein-like II"/>
    <property type="match status" value="1"/>
</dbReference>
<gene>
    <name evidence="14" type="ORF">AMYX_35230</name>
</gene>
<evidence type="ECO:0000256" key="1">
    <source>
        <dbReference type="ARBA" id="ARBA00003469"/>
    </source>
</evidence>
<keyword evidence="5" id="KW-0808">Transferase</keyword>
<dbReference type="GO" id="GO:0009228">
    <property type="term" value="P:thiamine biosynthetic process"/>
    <property type="evidence" value="ECO:0007669"/>
    <property type="project" value="UniProtKB-KW"/>
</dbReference>
<evidence type="ECO:0000256" key="8">
    <source>
        <dbReference type="ARBA" id="ARBA00022977"/>
    </source>
</evidence>
<evidence type="ECO:0000259" key="13">
    <source>
        <dbReference type="Pfam" id="PF09084"/>
    </source>
</evidence>
<dbReference type="GO" id="GO:0016740">
    <property type="term" value="F:transferase activity"/>
    <property type="evidence" value="ECO:0007669"/>
    <property type="project" value="UniProtKB-KW"/>
</dbReference>
<name>A0A7I9VQT9_9BACT</name>
<keyword evidence="7" id="KW-0663">Pyridoxal phosphate</keyword>
<evidence type="ECO:0000256" key="6">
    <source>
        <dbReference type="ARBA" id="ARBA00022723"/>
    </source>
</evidence>
<dbReference type="AlphaFoldDB" id="A0A7I9VQT9"/>
<evidence type="ECO:0000256" key="2">
    <source>
        <dbReference type="ARBA" id="ARBA00004948"/>
    </source>
</evidence>
<dbReference type="InterPro" id="IPR015168">
    <property type="entry name" value="SsuA/THI5"/>
</dbReference>
<protein>
    <recommendedName>
        <fullName evidence="10">Thiamine pyrimidine synthase</fullName>
    </recommendedName>
</protein>
<dbReference type="InterPro" id="IPR027939">
    <property type="entry name" value="NMT1/THI5"/>
</dbReference>
<evidence type="ECO:0000313" key="15">
    <source>
        <dbReference type="Proteomes" id="UP000503640"/>
    </source>
</evidence>
<keyword evidence="9" id="KW-0408">Iron</keyword>
<dbReference type="RefSeq" id="WP_176067675.1">
    <property type="nucleotide sequence ID" value="NZ_BJTG01000009.1"/>
</dbReference>
<comment type="pathway">
    <text evidence="2">Cofactor biosynthesis; thiamine diphosphate biosynthesis.</text>
</comment>
<comment type="caution">
    <text evidence="14">The sequence shown here is derived from an EMBL/GenBank/DDBJ whole genome shotgun (WGS) entry which is preliminary data.</text>
</comment>
<keyword evidence="15" id="KW-1185">Reference proteome</keyword>
<feature type="signal peptide" evidence="12">
    <location>
        <begin position="1"/>
        <end position="26"/>
    </location>
</feature>
<dbReference type="Proteomes" id="UP000503640">
    <property type="component" value="Unassembled WGS sequence"/>
</dbReference>
<proteinExistence type="inferred from homology"/>
<dbReference type="Pfam" id="PF09084">
    <property type="entry name" value="NMT1"/>
    <property type="match status" value="1"/>
</dbReference>
<dbReference type="GO" id="GO:0046872">
    <property type="term" value="F:metal ion binding"/>
    <property type="evidence" value="ECO:0007669"/>
    <property type="project" value="UniProtKB-KW"/>
</dbReference>
<feature type="domain" description="SsuA/THI5-like" evidence="13">
    <location>
        <begin position="46"/>
        <end position="257"/>
    </location>
</feature>
<evidence type="ECO:0000256" key="5">
    <source>
        <dbReference type="ARBA" id="ARBA00022679"/>
    </source>
</evidence>
<evidence type="ECO:0000256" key="4">
    <source>
        <dbReference type="ARBA" id="ARBA00011738"/>
    </source>
</evidence>
<dbReference type="PANTHER" id="PTHR31528">
    <property type="entry name" value="4-AMINO-5-HYDROXYMETHYL-2-METHYLPYRIMIDINE PHOSPHATE SYNTHASE THI11-RELATED"/>
    <property type="match status" value="1"/>
</dbReference>
<feature type="chain" id="PRO_5029652057" description="Thiamine pyrimidine synthase" evidence="12">
    <location>
        <begin position="27"/>
        <end position="343"/>
    </location>
</feature>
<keyword evidence="8" id="KW-0784">Thiamine biosynthesis</keyword>
<evidence type="ECO:0000313" key="14">
    <source>
        <dbReference type="EMBL" id="GEJ58782.1"/>
    </source>
</evidence>
<sequence length="343" mass="35933">MTCRSRTLAAACLSLTLLAAGTTARAAEPVKVRLTLDWKFEGPAALFLLASRAGYFAAEGLDVTIDPGNGSAGAVNRVASGAYDLGVADLNALIDYDVKNPGQAMKGVYMVYNHAPYAIIALKKSGIAKPADLAGRKLGAPGFDAARKTWPAFAQHAKVPKDGVSWISMDAPLREPMLVKGQVDAISGFAFTSLLNLGHAGVPASELVVFNYSDFGVKLYGNAVIVSPRFAAAHPEQVKAFLRALNRSIKAVVADPAAGIKAVKAADPSLDEELEQKRLGIALKQSVLTPDVRADGLGAVREARLKAAIDEVVSSFGLAATPKTSDIFDAAFLPAKPERLAGH</sequence>
<evidence type="ECO:0000256" key="7">
    <source>
        <dbReference type="ARBA" id="ARBA00022898"/>
    </source>
</evidence>
<dbReference type="PANTHER" id="PTHR31528:SF1">
    <property type="entry name" value="4-AMINO-5-HYDROXYMETHYL-2-METHYLPYRIMIDINE PHOSPHATE SYNTHASE THI11-RELATED"/>
    <property type="match status" value="1"/>
</dbReference>
<evidence type="ECO:0000256" key="11">
    <source>
        <dbReference type="ARBA" id="ARBA00048179"/>
    </source>
</evidence>
<comment type="catalytic activity">
    <reaction evidence="11">
        <text>N(6)-(pyridoxal phosphate)-L-lysyl-[4-amino-5-hydroxymethyl-2-methylpyrimidine phosphate synthase] + L-histidyl-[4-amino-5-hydroxymethyl-2-methylpyrimidine phosphate synthase] + 2 Fe(3+) + 4 H2O = L-lysyl-[4-amino-5-hydroxymethyl-2-methylpyrimidine phosphate synthase] + (2S)-2-amino-5-hydroxy-4-oxopentanoyl-[4-amino-5-hydroxymethyl-2-methylpyrimidine phosphate synthase] + 4-amino-2-methyl-5-(phosphooxymethyl)pyrimidine + 3-oxopropanoate + 2 Fe(2+) + 2 H(+)</text>
        <dbReference type="Rhea" id="RHEA:65756"/>
        <dbReference type="Rhea" id="RHEA-COMP:16892"/>
        <dbReference type="Rhea" id="RHEA-COMP:16893"/>
        <dbReference type="Rhea" id="RHEA-COMP:16894"/>
        <dbReference type="Rhea" id="RHEA-COMP:16895"/>
        <dbReference type="ChEBI" id="CHEBI:15377"/>
        <dbReference type="ChEBI" id="CHEBI:15378"/>
        <dbReference type="ChEBI" id="CHEBI:29033"/>
        <dbReference type="ChEBI" id="CHEBI:29034"/>
        <dbReference type="ChEBI" id="CHEBI:29969"/>
        <dbReference type="ChEBI" id="CHEBI:29979"/>
        <dbReference type="ChEBI" id="CHEBI:33190"/>
        <dbReference type="ChEBI" id="CHEBI:58354"/>
        <dbReference type="ChEBI" id="CHEBI:143915"/>
        <dbReference type="ChEBI" id="CHEBI:157692"/>
    </reaction>
    <physiologicalReaction direction="left-to-right" evidence="11">
        <dbReference type="Rhea" id="RHEA:65757"/>
    </physiologicalReaction>
</comment>
<evidence type="ECO:0000256" key="12">
    <source>
        <dbReference type="SAM" id="SignalP"/>
    </source>
</evidence>
<comment type="function">
    <text evidence="1">Responsible for the formation of the pyrimidine heterocycle in the thiamine biosynthesis pathway. Catalyzes the formation of hydroxymethylpyrimidine phosphate (HMP-P) from histidine and pyridoxal phosphate (PLP). The protein uses PLP and the active site histidine to form HMP-P, generating an inactive enzyme. The enzyme can only undergo a single turnover, which suggests it is a suicide enzyme.</text>
</comment>
<comment type="similarity">
    <text evidence="3">Belongs to the NMT1/THI5 family.</text>
</comment>